<evidence type="ECO:0000313" key="3">
    <source>
        <dbReference type="Proteomes" id="UP000240527"/>
    </source>
</evidence>
<evidence type="ECO:0000259" key="1">
    <source>
        <dbReference type="Pfam" id="PF03781"/>
    </source>
</evidence>
<dbReference type="InterPro" id="IPR016187">
    <property type="entry name" value="CTDL_fold"/>
</dbReference>
<dbReference type="PANTHER" id="PTHR23150:SF19">
    <property type="entry name" value="FORMYLGLYCINE-GENERATING ENZYME"/>
    <property type="match status" value="1"/>
</dbReference>
<reference evidence="2 3" key="1">
    <citation type="journal article" date="2015" name="Biotechnol. Bioeng.">
        <title>Genome sequence and phenotypic characterization of Caulobacter segnis.</title>
        <authorList>
            <person name="Patel S."/>
            <person name="Fletcher B."/>
            <person name="Scott D.C."/>
            <person name="Ely B."/>
        </authorList>
    </citation>
    <scope>NUCLEOTIDE SEQUENCE [LARGE SCALE GENOMIC DNA]</scope>
    <source>
        <strain evidence="2 3">TK0059</strain>
    </source>
</reference>
<dbReference type="InterPro" id="IPR005532">
    <property type="entry name" value="SUMF_dom"/>
</dbReference>
<name>A0ABN5IVQ5_9CAUL</name>
<accession>A0ABN5IVQ5</accession>
<sequence>MGQLTTLRLSVVGGVVALSLAACGPKAPKACLADLPIPDPAHRTAGMVRVAGGDFLMGGAPLRSEEGPPETVRVAPFWIDRTEVTNAAFARFVAATGYRTVAERPLDPARDAPLSAAQRRPASLVFVGEKGARSDDPSQWWRVIPGADWRRPEGPGSNIRGKEAWPVVHIAWEDAMAYARWLGRDLPTEAEWEYAARGGLVAKRYVWGDQSQTPKQPRANTWQGVFPAQDLGDDGFKARPAPVGCFAPNGYGLSDMAGNVWEWTKDWFKPGLEPASVIEMGGPPEIRALDPDEPGVAKHVIKGGSFLCTDDYCFRYRPAARTPGPPDSGASHIGFRTVLRER</sequence>
<feature type="domain" description="Sulfatase-modifying factor enzyme-like" evidence="1">
    <location>
        <begin position="44"/>
        <end position="338"/>
    </location>
</feature>
<keyword evidence="3" id="KW-1185">Reference proteome</keyword>
<proteinExistence type="predicted"/>
<protein>
    <submittedName>
        <fullName evidence="2">Formylglycine-generating enzyme family protein</fullName>
    </submittedName>
</protein>
<dbReference type="Pfam" id="PF03781">
    <property type="entry name" value="FGE-sulfatase"/>
    <property type="match status" value="1"/>
</dbReference>
<gene>
    <name evidence="2" type="ORF">B7G68_13850</name>
</gene>
<evidence type="ECO:0000313" key="2">
    <source>
        <dbReference type="EMBL" id="AVQ02842.1"/>
    </source>
</evidence>
<dbReference type="EMBL" id="CP027850">
    <property type="protein sequence ID" value="AVQ02842.1"/>
    <property type="molecule type" value="Genomic_DNA"/>
</dbReference>
<dbReference type="InterPro" id="IPR042095">
    <property type="entry name" value="SUMF_sf"/>
</dbReference>
<organism evidence="2 3">
    <name type="scientific">Caulobacter segnis</name>
    <dbReference type="NCBI Taxonomy" id="88688"/>
    <lineage>
        <taxon>Bacteria</taxon>
        <taxon>Pseudomonadati</taxon>
        <taxon>Pseudomonadota</taxon>
        <taxon>Alphaproteobacteria</taxon>
        <taxon>Caulobacterales</taxon>
        <taxon>Caulobacteraceae</taxon>
        <taxon>Caulobacter</taxon>
    </lineage>
</organism>
<dbReference type="Proteomes" id="UP000240527">
    <property type="component" value="Chromosome"/>
</dbReference>
<dbReference type="PANTHER" id="PTHR23150">
    <property type="entry name" value="SULFATASE MODIFYING FACTOR 1, 2"/>
    <property type="match status" value="1"/>
</dbReference>
<dbReference type="InterPro" id="IPR051043">
    <property type="entry name" value="Sulfatase_Mod_Factor_Kinase"/>
</dbReference>
<dbReference type="Gene3D" id="3.90.1580.10">
    <property type="entry name" value="paralog of FGE (formylglycine-generating enzyme)"/>
    <property type="match status" value="1"/>
</dbReference>
<dbReference type="RefSeq" id="WP_013079809.1">
    <property type="nucleotide sequence ID" value="NZ_CP027850.1"/>
</dbReference>
<dbReference type="SUPFAM" id="SSF56436">
    <property type="entry name" value="C-type lectin-like"/>
    <property type="match status" value="1"/>
</dbReference>